<evidence type="ECO:0000313" key="1">
    <source>
        <dbReference type="EMBL" id="GAA5068948.1"/>
    </source>
</evidence>
<organism evidence="1 2">
    <name type="scientific">[Roseibacterium] beibuensis</name>
    <dbReference type="NCBI Taxonomy" id="1193142"/>
    <lineage>
        <taxon>Bacteria</taxon>
        <taxon>Pseudomonadati</taxon>
        <taxon>Pseudomonadota</taxon>
        <taxon>Alphaproteobacteria</taxon>
        <taxon>Rhodobacterales</taxon>
        <taxon>Roseobacteraceae</taxon>
        <taxon>Roseicyclus</taxon>
    </lineage>
</organism>
<sequence>MRPDGVAACAALVERGDPDRFRAAMAAPVPARAILFPLYAFNIEVSRAPWVTEETMIAEMRLQFWRDVAEEIAQGAAPRAHEVAAPLSEAVRPEDAPLLDRLVAARRWDIYRDAFEDAAHFEDYLDATGANLAWVAARALGAGPGAEQAVRDHAWAAALANFLRAVPELERRGRVPLVDGRPEAVRDLAQRGLERLAAARARRRAVPKAAAPALYAGWQADPILRQAVAEPTRVAEGRLGMGEAASRFRLARVALTGRW</sequence>
<dbReference type="InterPro" id="IPR002060">
    <property type="entry name" value="Squ/phyt_synthse"/>
</dbReference>
<dbReference type="Pfam" id="PF00494">
    <property type="entry name" value="SQS_PSY"/>
    <property type="match status" value="1"/>
</dbReference>
<dbReference type="RefSeq" id="WP_259546298.1">
    <property type="nucleotide sequence ID" value="NZ_BAABHW010000001.1"/>
</dbReference>
<keyword evidence="2" id="KW-1185">Reference proteome</keyword>
<evidence type="ECO:0000313" key="2">
    <source>
        <dbReference type="Proteomes" id="UP001499910"/>
    </source>
</evidence>
<accession>A0ABP9L2Y9</accession>
<proteinExistence type="predicted"/>
<dbReference type="Gene3D" id="1.10.600.10">
    <property type="entry name" value="Farnesyl Diphosphate Synthase"/>
    <property type="match status" value="1"/>
</dbReference>
<protein>
    <submittedName>
        <fullName evidence="1">Squalene/phytoene synthase family protein</fullName>
    </submittedName>
</protein>
<dbReference type="EMBL" id="BAABHW010000001">
    <property type="protein sequence ID" value="GAA5068948.1"/>
    <property type="molecule type" value="Genomic_DNA"/>
</dbReference>
<dbReference type="InterPro" id="IPR008949">
    <property type="entry name" value="Isoprenoid_synthase_dom_sf"/>
</dbReference>
<name>A0ABP9L2Y9_9RHOB</name>
<reference evidence="2" key="1">
    <citation type="journal article" date="2019" name="Int. J. Syst. Evol. Microbiol.">
        <title>The Global Catalogue of Microorganisms (GCM) 10K type strain sequencing project: providing services to taxonomists for standard genome sequencing and annotation.</title>
        <authorList>
            <consortium name="The Broad Institute Genomics Platform"/>
            <consortium name="The Broad Institute Genome Sequencing Center for Infectious Disease"/>
            <person name="Wu L."/>
            <person name="Ma J."/>
        </authorList>
    </citation>
    <scope>NUCLEOTIDE SEQUENCE [LARGE SCALE GENOMIC DNA]</scope>
    <source>
        <strain evidence="2">JCM 18015</strain>
    </source>
</reference>
<comment type="caution">
    <text evidence="1">The sequence shown here is derived from an EMBL/GenBank/DDBJ whole genome shotgun (WGS) entry which is preliminary data.</text>
</comment>
<dbReference type="SUPFAM" id="SSF48576">
    <property type="entry name" value="Terpenoid synthases"/>
    <property type="match status" value="1"/>
</dbReference>
<gene>
    <name evidence="1" type="ORF">GCM10023209_10190</name>
</gene>
<dbReference type="Proteomes" id="UP001499910">
    <property type="component" value="Unassembled WGS sequence"/>
</dbReference>